<dbReference type="Gene3D" id="3.90.1580.10">
    <property type="entry name" value="paralog of FGE (formylglycine-generating enzyme)"/>
    <property type="match status" value="1"/>
</dbReference>
<dbReference type="Proteomes" id="UP000250796">
    <property type="component" value="Chromosome MESINF"/>
</dbReference>
<proteinExistence type="predicted"/>
<reference evidence="2 3" key="1">
    <citation type="submission" date="2017-01" db="EMBL/GenBank/DDBJ databases">
        <authorList>
            <person name="Erauso G."/>
        </authorList>
    </citation>
    <scope>NUCLEOTIDE SEQUENCE [LARGE SCALE GENOMIC DNA]</scope>
    <source>
        <strain evidence="2">MESINF1</strain>
    </source>
</reference>
<dbReference type="KEGG" id="minf:MESINF_1478"/>
<evidence type="ECO:0000259" key="1">
    <source>
        <dbReference type="Pfam" id="PF03781"/>
    </source>
</evidence>
<dbReference type="InterPro" id="IPR051043">
    <property type="entry name" value="Sulfatase_Mod_Factor_Kinase"/>
</dbReference>
<keyword evidence="3" id="KW-1185">Reference proteome</keyword>
<dbReference type="InterPro" id="IPR042095">
    <property type="entry name" value="SUMF_sf"/>
</dbReference>
<sequence length="129" mass="14330">MPTEAEWEFAARGGNLSRGYIYSGSDDFDQVAWHPSNSGGKSQEVGKKIPNELGIFDMSGNVWEWCSDWHALYTDSVRINPYVGTGSMKPVRGGSFGDDVTCSRVSYRGYAYPGSSNNFFGFRFCRKAP</sequence>
<gene>
    <name evidence="2" type="ORF">MESINF_1478</name>
</gene>
<organism evidence="2 3">
    <name type="scientific">Mesotoga infera</name>
    <dbReference type="NCBI Taxonomy" id="1236046"/>
    <lineage>
        <taxon>Bacteria</taxon>
        <taxon>Thermotogati</taxon>
        <taxon>Thermotogota</taxon>
        <taxon>Thermotogae</taxon>
        <taxon>Kosmotogales</taxon>
        <taxon>Kosmotogaceae</taxon>
        <taxon>Mesotoga</taxon>
    </lineage>
</organism>
<evidence type="ECO:0000313" key="2">
    <source>
        <dbReference type="EMBL" id="SSC12922.1"/>
    </source>
</evidence>
<dbReference type="PANTHER" id="PTHR23150">
    <property type="entry name" value="SULFATASE MODIFYING FACTOR 1, 2"/>
    <property type="match status" value="1"/>
</dbReference>
<dbReference type="EMBL" id="LS974202">
    <property type="protein sequence ID" value="SSC12922.1"/>
    <property type="molecule type" value="Genomic_DNA"/>
</dbReference>
<dbReference type="GO" id="GO:0120147">
    <property type="term" value="F:formylglycine-generating oxidase activity"/>
    <property type="evidence" value="ECO:0007669"/>
    <property type="project" value="TreeGrafter"/>
</dbReference>
<dbReference type="InterPro" id="IPR005532">
    <property type="entry name" value="SUMF_dom"/>
</dbReference>
<accession>A0A7Z7LFB3</accession>
<name>A0A7Z7LFB3_9BACT</name>
<protein>
    <recommendedName>
        <fullName evidence="1">Sulfatase-modifying factor enzyme-like domain-containing protein</fullName>
    </recommendedName>
</protein>
<feature type="domain" description="Sulfatase-modifying factor enzyme-like" evidence="1">
    <location>
        <begin position="1"/>
        <end position="124"/>
    </location>
</feature>
<dbReference type="Pfam" id="PF03781">
    <property type="entry name" value="FGE-sulfatase"/>
    <property type="match status" value="1"/>
</dbReference>
<dbReference type="SUPFAM" id="SSF56436">
    <property type="entry name" value="C-type lectin-like"/>
    <property type="match status" value="1"/>
</dbReference>
<evidence type="ECO:0000313" key="3">
    <source>
        <dbReference type="Proteomes" id="UP000250796"/>
    </source>
</evidence>
<dbReference type="InterPro" id="IPR016187">
    <property type="entry name" value="CTDL_fold"/>
</dbReference>
<dbReference type="AlphaFoldDB" id="A0A7Z7LFB3"/>
<dbReference type="PANTHER" id="PTHR23150:SF19">
    <property type="entry name" value="FORMYLGLYCINE-GENERATING ENZYME"/>
    <property type="match status" value="1"/>
</dbReference>